<organism evidence="2 3">
    <name type="scientific">Deinococcus navajonensis</name>
    <dbReference type="NCBI Taxonomy" id="309884"/>
    <lineage>
        <taxon>Bacteria</taxon>
        <taxon>Thermotogati</taxon>
        <taxon>Deinococcota</taxon>
        <taxon>Deinococci</taxon>
        <taxon>Deinococcales</taxon>
        <taxon>Deinococcaceae</taxon>
        <taxon>Deinococcus</taxon>
    </lineage>
</organism>
<sequence>MTPAPNPTWFDPSTWPTFALHGPNGLLIRLPPTVKPTSPLGQPDPYTWDRPPGSGAWFALGDGLPTQRPTLTLEGVWKYNSREEALAGMAAIQAVLPLATSLYWVGQPFQDLDLTFPGSYLATFGASANDLTHRLVLNVRGTPVTGTPGQPIPGTNPPPPDTGYY</sequence>
<feature type="region of interest" description="Disordered" evidence="1">
    <location>
        <begin position="142"/>
        <end position="165"/>
    </location>
</feature>
<dbReference type="Proteomes" id="UP001595998">
    <property type="component" value="Unassembled WGS sequence"/>
</dbReference>
<name>A0ABV8XW09_9DEIO</name>
<protein>
    <submittedName>
        <fullName evidence="2">Uncharacterized protein</fullName>
    </submittedName>
</protein>
<evidence type="ECO:0000313" key="2">
    <source>
        <dbReference type="EMBL" id="MFC4428023.1"/>
    </source>
</evidence>
<evidence type="ECO:0000313" key="3">
    <source>
        <dbReference type="Proteomes" id="UP001595998"/>
    </source>
</evidence>
<dbReference type="RefSeq" id="WP_380042154.1">
    <property type="nucleotide sequence ID" value="NZ_JBHSEH010000028.1"/>
</dbReference>
<evidence type="ECO:0000256" key="1">
    <source>
        <dbReference type="SAM" id="MobiDB-lite"/>
    </source>
</evidence>
<gene>
    <name evidence="2" type="ORF">ACFOZ9_17595</name>
</gene>
<accession>A0ABV8XW09</accession>
<dbReference type="EMBL" id="JBHSEH010000028">
    <property type="protein sequence ID" value="MFC4428023.1"/>
    <property type="molecule type" value="Genomic_DNA"/>
</dbReference>
<comment type="caution">
    <text evidence="2">The sequence shown here is derived from an EMBL/GenBank/DDBJ whole genome shotgun (WGS) entry which is preliminary data.</text>
</comment>
<proteinExistence type="predicted"/>
<feature type="compositionally biased region" description="Pro residues" evidence="1">
    <location>
        <begin position="150"/>
        <end position="165"/>
    </location>
</feature>
<keyword evidence="3" id="KW-1185">Reference proteome</keyword>
<reference evidence="3" key="1">
    <citation type="journal article" date="2019" name="Int. J. Syst. Evol. Microbiol.">
        <title>The Global Catalogue of Microorganisms (GCM) 10K type strain sequencing project: providing services to taxonomists for standard genome sequencing and annotation.</title>
        <authorList>
            <consortium name="The Broad Institute Genomics Platform"/>
            <consortium name="The Broad Institute Genome Sequencing Center for Infectious Disease"/>
            <person name="Wu L."/>
            <person name="Ma J."/>
        </authorList>
    </citation>
    <scope>NUCLEOTIDE SEQUENCE [LARGE SCALE GENOMIC DNA]</scope>
    <source>
        <strain evidence="3">CCUG 56029</strain>
    </source>
</reference>